<name>A0A2C5YYC6_9HYPO</name>
<protein>
    <recommendedName>
        <fullName evidence="2">GST C-terminal domain-containing protein</fullName>
    </recommendedName>
</protein>
<evidence type="ECO:0000313" key="3">
    <source>
        <dbReference type="EMBL" id="PHH72044.1"/>
    </source>
</evidence>
<dbReference type="AlphaFoldDB" id="A0A2C5YYC6"/>
<evidence type="ECO:0000313" key="4">
    <source>
        <dbReference type="Proteomes" id="UP000226431"/>
    </source>
</evidence>
<dbReference type="InterPro" id="IPR036282">
    <property type="entry name" value="Glutathione-S-Trfase_C_sf"/>
</dbReference>
<dbReference type="Gene3D" id="1.20.1050.10">
    <property type="match status" value="1"/>
</dbReference>
<dbReference type="STRING" id="2004952.A0A2C5YYC6"/>
<dbReference type="InterPro" id="IPR010987">
    <property type="entry name" value="Glutathione-S-Trfase_C-like"/>
</dbReference>
<dbReference type="PROSITE" id="PS50405">
    <property type="entry name" value="GST_CTER"/>
    <property type="match status" value="1"/>
</dbReference>
<sequence length="126" mass="14704">MSSTYSDLCWVPWDVYVTQTVPSVWEANDVLAKYPNYVAWHERLMQRPAVRKAESMSERAFNDMKSYVISSLSLFCSNRCLSYSDIASCQDHHRRHDVNPQPPIQRSRTQQMRQNNLINARGLPQP</sequence>
<accession>A0A2C5YYC6</accession>
<evidence type="ECO:0000259" key="2">
    <source>
        <dbReference type="PROSITE" id="PS50405"/>
    </source>
</evidence>
<comment type="caution">
    <text evidence="3">The sequence shown here is derived from an EMBL/GenBank/DDBJ whole genome shotgun (WGS) entry which is preliminary data.</text>
</comment>
<dbReference type="OrthoDB" id="422574at2759"/>
<feature type="region of interest" description="Disordered" evidence="1">
    <location>
        <begin position="93"/>
        <end position="112"/>
    </location>
</feature>
<reference evidence="3 4" key="1">
    <citation type="submission" date="2017-06" db="EMBL/GenBank/DDBJ databases">
        <title>Ant-infecting Ophiocordyceps genomes reveal a high diversity of potential behavioral manipulation genes and a possible major role for enterotoxins.</title>
        <authorList>
            <person name="De Bekker C."/>
            <person name="Evans H.C."/>
            <person name="Brachmann A."/>
            <person name="Hughes D.P."/>
        </authorList>
    </citation>
    <scope>NUCLEOTIDE SEQUENCE [LARGE SCALE GENOMIC DNA]</scope>
    <source>
        <strain evidence="3 4">Map16</strain>
    </source>
</reference>
<feature type="domain" description="GST C-terminal" evidence="2">
    <location>
        <begin position="1"/>
        <end position="66"/>
    </location>
</feature>
<gene>
    <name evidence="3" type="ORF">CDD80_4821</name>
</gene>
<dbReference type="SUPFAM" id="SSF47616">
    <property type="entry name" value="GST C-terminal domain-like"/>
    <property type="match status" value="1"/>
</dbReference>
<dbReference type="EMBL" id="NJES01000453">
    <property type="protein sequence ID" value="PHH72044.1"/>
    <property type="molecule type" value="Genomic_DNA"/>
</dbReference>
<dbReference type="Proteomes" id="UP000226431">
    <property type="component" value="Unassembled WGS sequence"/>
</dbReference>
<organism evidence="3 4">
    <name type="scientific">Ophiocordyceps camponoti-rufipedis</name>
    <dbReference type="NCBI Taxonomy" id="2004952"/>
    <lineage>
        <taxon>Eukaryota</taxon>
        <taxon>Fungi</taxon>
        <taxon>Dikarya</taxon>
        <taxon>Ascomycota</taxon>
        <taxon>Pezizomycotina</taxon>
        <taxon>Sordariomycetes</taxon>
        <taxon>Hypocreomycetidae</taxon>
        <taxon>Hypocreales</taxon>
        <taxon>Ophiocordycipitaceae</taxon>
        <taxon>Ophiocordyceps</taxon>
    </lineage>
</organism>
<keyword evidence="4" id="KW-1185">Reference proteome</keyword>
<evidence type="ECO:0000256" key="1">
    <source>
        <dbReference type="SAM" id="MobiDB-lite"/>
    </source>
</evidence>
<proteinExistence type="predicted"/>